<proteinExistence type="predicted"/>
<evidence type="ECO:0008006" key="4">
    <source>
        <dbReference type="Google" id="ProtNLM"/>
    </source>
</evidence>
<dbReference type="EMBL" id="JARBHB010000006">
    <property type="protein sequence ID" value="KAJ8880549.1"/>
    <property type="molecule type" value="Genomic_DNA"/>
</dbReference>
<dbReference type="Proteomes" id="UP001159363">
    <property type="component" value="Chromosome 5"/>
</dbReference>
<comment type="caution">
    <text evidence="2">The sequence shown here is derived from an EMBL/GenBank/DDBJ whole genome shotgun (WGS) entry which is preliminary data.</text>
</comment>
<accession>A0ABQ9H8B5</accession>
<protein>
    <recommendedName>
        <fullName evidence="4">Wax synthase domain-containing protein</fullName>
    </recommendedName>
</protein>
<feature type="compositionally biased region" description="Basic and acidic residues" evidence="1">
    <location>
        <begin position="134"/>
        <end position="143"/>
    </location>
</feature>
<feature type="region of interest" description="Disordered" evidence="1">
    <location>
        <begin position="89"/>
        <end position="151"/>
    </location>
</feature>
<keyword evidence="3" id="KW-1185">Reference proteome</keyword>
<name>A0ABQ9H8B5_9NEOP</name>
<feature type="compositionally biased region" description="Basic residues" evidence="1">
    <location>
        <begin position="121"/>
        <end position="130"/>
    </location>
</feature>
<sequence>MVVGREVRGVATFCRGKGGGGVRVLFVAVDEGKRRKVKGKFSWNNSQQGELYRTHQEELEKRDSLTNVTSQSEANQKTAIRHCAIERVLTRQQRSHTTGRENKNSRSRGIYSISAATKNRIQPRGRRRQAAGRCSERNHDRNTTHSQATAAASGRVLPAVVYCKRGPLPLPSPACIIAGLAISRFSLLRGCEREAPQVAETKGVSRPTRHGLALHRLFARLAMRFVPADLFRDRSSSSVGMGDWYAWLVLLVGLVHYYSWQELALPGTSLSWNQPWVEIVISYYGLSEWFRWYASFVCSASMDGSFRWLSWLSILSFNVVDWCGQLVLWVVWLARIVVPSDFLLRLVRMASRARGGERGETASAHPHMRDSVPGHNKQRCPLITSFALSRMGYRVTPPPPSHCHVGPQRTETRRLMLHYLRESLRRARAVRVPFVSPRARNATALRQATSAALHPKRDITGGSKPGYFWWMRVPFHMQGLEITGNEPTSIGSLGVGVTPPPHPGGRGLHEVETSFSLESSICPLQPQLRTQVDFKRAHFIVNSFWLAVPQALRHQEWAIGCNSDPLTYCFWNATRWSGTGMQWRGKREYLEGTRRQAASSSTIPTCENPGVNPAGITPGSPWWGANALAAAPQLPQY</sequence>
<evidence type="ECO:0000256" key="1">
    <source>
        <dbReference type="SAM" id="MobiDB-lite"/>
    </source>
</evidence>
<reference evidence="2 3" key="1">
    <citation type="submission" date="2023-02" db="EMBL/GenBank/DDBJ databases">
        <title>LHISI_Scaffold_Assembly.</title>
        <authorList>
            <person name="Stuart O.P."/>
            <person name="Cleave R."/>
            <person name="Magrath M.J.L."/>
            <person name="Mikheyev A.S."/>
        </authorList>
    </citation>
    <scope>NUCLEOTIDE SEQUENCE [LARGE SCALE GENOMIC DNA]</scope>
    <source>
        <strain evidence="2">Daus_M_001</strain>
        <tissue evidence="2">Leg muscle</tissue>
    </source>
</reference>
<gene>
    <name evidence="2" type="ORF">PR048_017019</name>
</gene>
<organism evidence="2 3">
    <name type="scientific">Dryococelus australis</name>
    <dbReference type="NCBI Taxonomy" id="614101"/>
    <lineage>
        <taxon>Eukaryota</taxon>
        <taxon>Metazoa</taxon>
        <taxon>Ecdysozoa</taxon>
        <taxon>Arthropoda</taxon>
        <taxon>Hexapoda</taxon>
        <taxon>Insecta</taxon>
        <taxon>Pterygota</taxon>
        <taxon>Neoptera</taxon>
        <taxon>Polyneoptera</taxon>
        <taxon>Phasmatodea</taxon>
        <taxon>Verophasmatodea</taxon>
        <taxon>Anareolatae</taxon>
        <taxon>Phasmatidae</taxon>
        <taxon>Eurycanthinae</taxon>
        <taxon>Dryococelus</taxon>
    </lineage>
</organism>
<evidence type="ECO:0000313" key="2">
    <source>
        <dbReference type="EMBL" id="KAJ8880549.1"/>
    </source>
</evidence>
<evidence type="ECO:0000313" key="3">
    <source>
        <dbReference type="Proteomes" id="UP001159363"/>
    </source>
</evidence>